<reference evidence="2" key="1">
    <citation type="journal article" date="2019" name="Int. J. Syst. Evol. Microbiol.">
        <title>The Global Catalogue of Microorganisms (GCM) 10K type strain sequencing project: providing services to taxonomists for standard genome sequencing and annotation.</title>
        <authorList>
            <consortium name="The Broad Institute Genomics Platform"/>
            <consortium name="The Broad Institute Genome Sequencing Center for Infectious Disease"/>
            <person name="Wu L."/>
            <person name="Ma J."/>
        </authorList>
    </citation>
    <scope>NUCLEOTIDE SEQUENCE [LARGE SCALE GENOMIC DNA]</scope>
    <source>
        <strain evidence="2">JCM 10649</strain>
    </source>
</reference>
<sequence length="103" mass="10927">MLPTEEHMMSHTADWNVRLHLCEEEGTTKAQATLDTGTATVTGRGSATCAPEDKDVPAIGDEFAAGRALRDLGRQLLLTAEQDVEAAGAAPAPRTSTMYGWAL</sequence>
<dbReference type="Gene3D" id="3.30.160.240">
    <property type="entry name" value="Rv1738"/>
    <property type="match status" value="1"/>
</dbReference>
<dbReference type="RefSeq" id="WP_425581666.1">
    <property type="nucleotide sequence ID" value="NZ_BAAAHB010000119.1"/>
</dbReference>
<evidence type="ECO:0008006" key="3">
    <source>
        <dbReference type="Google" id="ProtNLM"/>
    </source>
</evidence>
<dbReference type="Proteomes" id="UP001499895">
    <property type="component" value="Unassembled WGS sequence"/>
</dbReference>
<evidence type="ECO:0000313" key="2">
    <source>
        <dbReference type="Proteomes" id="UP001499895"/>
    </source>
</evidence>
<protein>
    <recommendedName>
        <fullName evidence="3">DUF1876 domain-containing protein</fullName>
    </recommendedName>
</protein>
<keyword evidence="2" id="KW-1185">Reference proteome</keyword>
<dbReference type="InterPro" id="IPR015057">
    <property type="entry name" value="Rv2632c-like"/>
</dbReference>
<evidence type="ECO:0000313" key="1">
    <source>
        <dbReference type="EMBL" id="GAA0491014.1"/>
    </source>
</evidence>
<dbReference type="Pfam" id="PF08962">
    <property type="entry name" value="Rv2632c-like"/>
    <property type="match status" value="1"/>
</dbReference>
<name>A0ABP3L279_9ACTN</name>
<organism evidence="1 2">
    <name type="scientific">Streptomyces stramineus</name>
    <dbReference type="NCBI Taxonomy" id="173861"/>
    <lineage>
        <taxon>Bacteria</taxon>
        <taxon>Bacillati</taxon>
        <taxon>Actinomycetota</taxon>
        <taxon>Actinomycetes</taxon>
        <taxon>Kitasatosporales</taxon>
        <taxon>Streptomycetaceae</taxon>
        <taxon>Streptomyces</taxon>
    </lineage>
</organism>
<gene>
    <name evidence="1" type="ORF">GCM10009544_59790</name>
</gene>
<dbReference type="InterPro" id="IPR038070">
    <property type="entry name" value="Rv2632c-like_sf"/>
</dbReference>
<proteinExistence type="predicted"/>
<dbReference type="EMBL" id="BAAAHB010000119">
    <property type="protein sequence ID" value="GAA0491014.1"/>
    <property type="molecule type" value="Genomic_DNA"/>
</dbReference>
<accession>A0ABP3L279</accession>
<comment type="caution">
    <text evidence="1">The sequence shown here is derived from an EMBL/GenBank/DDBJ whole genome shotgun (WGS) entry which is preliminary data.</text>
</comment>
<dbReference type="SUPFAM" id="SSF143212">
    <property type="entry name" value="Rv2632c-like"/>
    <property type="match status" value="1"/>
</dbReference>